<dbReference type="EMBL" id="GL833128">
    <property type="protein sequence ID" value="EGB08267.1"/>
    <property type="molecule type" value="Genomic_DNA"/>
</dbReference>
<dbReference type="Proteomes" id="UP000002729">
    <property type="component" value="Unassembled WGS sequence"/>
</dbReference>
<feature type="region of interest" description="Disordered" evidence="1">
    <location>
        <begin position="224"/>
        <end position="243"/>
    </location>
</feature>
<feature type="compositionally biased region" description="Basic and acidic residues" evidence="1">
    <location>
        <begin position="137"/>
        <end position="147"/>
    </location>
</feature>
<proteinExistence type="predicted"/>
<dbReference type="PANTHER" id="PTHR45725">
    <property type="entry name" value="FORMIN HOMOLOGY 2 FAMILY MEMBER"/>
    <property type="match status" value="1"/>
</dbReference>
<dbReference type="OrthoDB" id="10672955at2759"/>
<gene>
    <name evidence="3" type="ORF">AURANDRAFT_64290</name>
</gene>
<feature type="region of interest" description="Disordered" evidence="1">
    <location>
        <begin position="678"/>
        <end position="756"/>
    </location>
</feature>
<feature type="compositionally biased region" description="Low complexity" evidence="1">
    <location>
        <begin position="736"/>
        <end position="756"/>
    </location>
</feature>
<evidence type="ECO:0000313" key="3">
    <source>
        <dbReference type="EMBL" id="EGB08267.1"/>
    </source>
</evidence>
<dbReference type="InterPro" id="IPR051425">
    <property type="entry name" value="Formin_Homology"/>
</dbReference>
<dbReference type="RefSeq" id="XP_009036996.1">
    <property type="nucleotide sequence ID" value="XM_009038748.1"/>
</dbReference>
<feature type="region of interest" description="Disordered" evidence="1">
    <location>
        <begin position="1044"/>
        <end position="1064"/>
    </location>
</feature>
<dbReference type="InParanoid" id="F0Y9N0"/>
<feature type="compositionally biased region" description="Pro residues" evidence="1">
    <location>
        <begin position="68"/>
        <end position="88"/>
    </location>
</feature>
<name>F0Y9N0_AURAN</name>
<dbReference type="AlphaFoldDB" id="F0Y9N0"/>
<dbReference type="Gene3D" id="2.30.29.30">
    <property type="entry name" value="Pleckstrin-homology domain (PH domain)/Phosphotyrosine-binding domain (PTB)"/>
    <property type="match status" value="1"/>
</dbReference>
<feature type="compositionally biased region" description="Basic and acidic residues" evidence="1">
    <location>
        <begin position="116"/>
        <end position="126"/>
    </location>
</feature>
<protein>
    <recommendedName>
        <fullName evidence="2">OmpA-like domain-containing protein</fullName>
    </recommendedName>
</protein>
<accession>F0Y9N0</accession>
<dbReference type="InterPro" id="IPR011993">
    <property type="entry name" value="PH-like_dom_sf"/>
</dbReference>
<dbReference type="KEGG" id="aaf:AURANDRAFT_64290"/>
<feature type="domain" description="OmpA-like" evidence="2">
    <location>
        <begin position="508"/>
        <end position="646"/>
    </location>
</feature>
<reference evidence="3 4" key="1">
    <citation type="journal article" date="2011" name="Proc. Natl. Acad. Sci. U.S.A.">
        <title>Niche of harmful alga Aureococcus anophagefferens revealed through ecogenomics.</title>
        <authorList>
            <person name="Gobler C.J."/>
            <person name="Berry D.L."/>
            <person name="Dyhrman S.T."/>
            <person name="Wilhelm S.W."/>
            <person name="Salamov A."/>
            <person name="Lobanov A.V."/>
            <person name="Zhang Y."/>
            <person name="Collier J.L."/>
            <person name="Wurch L.L."/>
            <person name="Kustka A.B."/>
            <person name="Dill B.D."/>
            <person name="Shah M."/>
            <person name="VerBerkmoes N.C."/>
            <person name="Kuo A."/>
            <person name="Terry A."/>
            <person name="Pangilinan J."/>
            <person name="Lindquist E.A."/>
            <person name="Lucas S."/>
            <person name="Paulsen I.T."/>
            <person name="Hattenrath-Lehmann T.K."/>
            <person name="Talmage S.C."/>
            <person name="Walker E.A."/>
            <person name="Koch F."/>
            <person name="Burson A.M."/>
            <person name="Marcoval M.A."/>
            <person name="Tang Y.Z."/>
            <person name="Lecleir G.R."/>
            <person name="Coyne K.J."/>
            <person name="Berg G.M."/>
            <person name="Bertrand E.M."/>
            <person name="Saito M.A."/>
            <person name="Gladyshev V.N."/>
            <person name="Grigoriev I.V."/>
        </authorList>
    </citation>
    <scope>NUCLEOTIDE SEQUENCE [LARGE SCALE GENOMIC DNA]</scope>
    <source>
        <strain evidence="4">CCMP 1984</strain>
    </source>
</reference>
<dbReference type="PANTHER" id="PTHR45725:SF18">
    <property type="entry name" value="ORC1-LIKE AAA ATPASE DOMAIN-CONTAINING PROTEIN"/>
    <property type="match status" value="1"/>
</dbReference>
<dbReference type="GeneID" id="20224756"/>
<dbReference type="InterPro" id="IPR036737">
    <property type="entry name" value="OmpA-like_sf"/>
</dbReference>
<dbReference type="PROSITE" id="PS51123">
    <property type="entry name" value="OMPA_2"/>
    <property type="match status" value="1"/>
</dbReference>
<dbReference type="Pfam" id="PF00691">
    <property type="entry name" value="OmpA"/>
    <property type="match status" value="1"/>
</dbReference>
<dbReference type="InterPro" id="IPR006665">
    <property type="entry name" value="OmpA-like"/>
</dbReference>
<dbReference type="Gene3D" id="3.30.1330.60">
    <property type="entry name" value="OmpA-like domain"/>
    <property type="match status" value="1"/>
</dbReference>
<dbReference type="SUPFAM" id="SSF103088">
    <property type="entry name" value="OmpA-like"/>
    <property type="match status" value="1"/>
</dbReference>
<feature type="region of interest" description="Disordered" evidence="1">
    <location>
        <begin position="168"/>
        <end position="205"/>
    </location>
</feature>
<feature type="compositionally biased region" description="Low complexity" evidence="1">
    <location>
        <begin position="180"/>
        <end position="201"/>
    </location>
</feature>
<evidence type="ECO:0000259" key="2">
    <source>
        <dbReference type="PROSITE" id="PS51123"/>
    </source>
</evidence>
<evidence type="ECO:0000256" key="1">
    <source>
        <dbReference type="SAM" id="MobiDB-lite"/>
    </source>
</evidence>
<feature type="region of interest" description="Disordered" evidence="1">
    <location>
        <begin position="317"/>
        <end position="336"/>
    </location>
</feature>
<organism evidence="4">
    <name type="scientific">Aureococcus anophagefferens</name>
    <name type="common">Harmful bloom alga</name>
    <dbReference type="NCBI Taxonomy" id="44056"/>
    <lineage>
        <taxon>Eukaryota</taxon>
        <taxon>Sar</taxon>
        <taxon>Stramenopiles</taxon>
        <taxon>Ochrophyta</taxon>
        <taxon>Pelagophyceae</taxon>
        <taxon>Pelagomonadales</taxon>
        <taxon>Pelagomonadaceae</taxon>
        <taxon>Aureococcus</taxon>
    </lineage>
</organism>
<feature type="compositionally biased region" description="Acidic residues" evidence="1">
    <location>
        <begin position="321"/>
        <end position="332"/>
    </location>
</feature>
<evidence type="ECO:0000313" key="4">
    <source>
        <dbReference type="Proteomes" id="UP000002729"/>
    </source>
</evidence>
<sequence>MDPFPLFSPGLPRGSCGASNIFTAEEEASHADAKTREEASLSVDSDAAPKEALADATNGAAPLMSPSPLKPPPPTPAAPSPVAPPAAPSPQKELFVDDMPPSTTKKRRASVVALEGRGHVESERETRCKKRAGGRSSADRCESHADRAKEVIPMGRVAQERAKWAAAARASEAPARESSGRASGSAVFAPAPAPARSAAEAAARRASLERAEAAAALEAASTIPALADDDDGGAAAPPAKCRKSLEGLRQQKGRVAALRDGHLAQIEAERQLKLSKARTEGLRADVGSLVSLYEDALRRFDEAKDRRLSTRAWQPRASLAEGDEDDDDDGEDLGLLPGPAFSNVATELRALVVRISPRDAGQVLEYYHRRKGDAAEGDWVRADGGAVSLEIAVPGAHVFAARGVDAETSDAVTETTTAVFEHSLPEVVKHAAHDRALELRTSYADADAGYALCPDCALPAPRAASLAPADRCSVCPPEPAPGGGRASVLDRPSVAPADRRRSSVALNVGAKRLWLSEDVQFAGNATEIKPESLELIDQLAAVLTSHENVDGLVLQGHTNSKCGLDCDGTTVCANDTCQRTFGASGGAVAFSLSRAAAVKAALVARGVDAGRIDCEGMAGSRRCVDDTESADNYLNRRDSLLSCFCYDENIGRDSPSFERTEVSSSNVSDFVVSVHVEDSAPTPAPQVAPAGGPFDDVATPDPAASLASRDFPPAPARGEPVFEPSAAELAKGNESPAKASDAPGAAATAAAATPKSPVMRADSVVVNLEAVKAELRGAAGVPVLKHCRDGRIRPRALVLSGAGDKLGWKAGQKEATMLALKDVQEVRFATELDPTTIGASEKRAGGMAGTETLRKSALGPEVGKQAFSLILPDRTLDVQCATPNEAKALHAALKVLVAQAKESWNEFCGPSFVMPKNAMAPVRRRAAGAPADDAGSPIRAPWTMVGWTGAKRMPADAHVLPEQWRDFFERLEVMVFSGSAGHPRTADDDELRDVARQCVAQAHARLADDADLAAEVRAALAESPYMPWGTRLDVQGSRLPLGCERHEAPPRRSGGGPAPTGRAPQADTINEFLCLLRGPRAVGMGDYWIGIAPSPRPLRRAGGMASPQVRHDETPYITGRVGWLARHVAGRGRKRRLLVARDEGGADWDAVKLRRFNEAIF</sequence>
<feature type="region of interest" description="Disordered" evidence="1">
    <location>
        <begin position="26"/>
        <end position="147"/>
    </location>
</feature>
<feature type="compositionally biased region" description="Basic and acidic residues" evidence="1">
    <location>
        <begin position="27"/>
        <end position="39"/>
    </location>
</feature>
<keyword evidence="4" id="KW-1185">Reference proteome</keyword>